<evidence type="ECO:0000256" key="1">
    <source>
        <dbReference type="SAM" id="MobiDB-lite"/>
    </source>
</evidence>
<name>A0A853AED0_9PSEU</name>
<dbReference type="Gene3D" id="2.50.20.20">
    <property type="match status" value="1"/>
</dbReference>
<reference evidence="2 3" key="1">
    <citation type="submission" date="2020-07" db="EMBL/GenBank/DDBJ databases">
        <title>Sequencing the genomes of 1000 actinobacteria strains.</title>
        <authorList>
            <person name="Klenk H.-P."/>
        </authorList>
    </citation>
    <scope>NUCLEOTIDE SEQUENCE [LARGE SCALE GENOMIC DNA]</scope>
    <source>
        <strain evidence="2 3">DSM 44065</strain>
    </source>
</reference>
<feature type="region of interest" description="Disordered" evidence="1">
    <location>
        <begin position="261"/>
        <end position="286"/>
    </location>
</feature>
<proteinExistence type="predicted"/>
<dbReference type="SUPFAM" id="SSF89392">
    <property type="entry name" value="Prokaryotic lipoproteins and lipoprotein localization factors"/>
    <property type="match status" value="1"/>
</dbReference>
<comment type="caution">
    <text evidence="2">The sequence shown here is derived from an EMBL/GenBank/DDBJ whole genome shotgun (WGS) entry which is preliminary data.</text>
</comment>
<sequence>MSRARTRTAVTSAGLALVAALTGCTGDPPAPTNHLAANPDPRPAADALLSQVITKIGERGSTRSEVRGSIGVVGELTADGVVRYRGAQTDLALDGQTRPAGGKPPQRLRLSIVDGTGYLQTPLARPAPDKPWLRITPGAGDFGSKLLTPALDQVQEAVDPRATFSGVERATRIHSSAPDQVDGKPTTRYQLRIITAQAADTATDPQQRTRYRKAADAGEPEVEYQLWLDEAGLPARFAASGQVAQAGQVSLTSTYRDWGTPVEVQAPPADEVGVFEEGPAQAQPPR</sequence>
<evidence type="ECO:0000313" key="3">
    <source>
        <dbReference type="Proteomes" id="UP000587002"/>
    </source>
</evidence>
<dbReference type="AlphaFoldDB" id="A0A853AED0"/>
<gene>
    <name evidence="2" type="ORF">HNR68_001492</name>
</gene>
<accession>A0A853AED0</accession>
<keyword evidence="3" id="KW-1185">Reference proteome</keyword>
<dbReference type="InterPro" id="IPR029046">
    <property type="entry name" value="LolA/LolB/LppX"/>
</dbReference>
<evidence type="ECO:0000313" key="2">
    <source>
        <dbReference type="EMBL" id="NYI82862.1"/>
    </source>
</evidence>
<dbReference type="EMBL" id="JACCFJ010000001">
    <property type="protein sequence ID" value="NYI82862.1"/>
    <property type="molecule type" value="Genomic_DNA"/>
</dbReference>
<organism evidence="2 3">
    <name type="scientific">Saccharopolyspora hordei</name>
    <dbReference type="NCBI Taxonomy" id="1838"/>
    <lineage>
        <taxon>Bacteria</taxon>
        <taxon>Bacillati</taxon>
        <taxon>Actinomycetota</taxon>
        <taxon>Actinomycetes</taxon>
        <taxon>Pseudonocardiales</taxon>
        <taxon>Pseudonocardiaceae</taxon>
        <taxon>Saccharopolyspora</taxon>
    </lineage>
</organism>
<dbReference type="RefSeq" id="WP_179718936.1">
    <property type="nucleotide sequence ID" value="NZ_BAABFH010000001.1"/>
</dbReference>
<protein>
    <recommendedName>
        <fullName evidence="4">Lipoprotein</fullName>
    </recommendedName>
</protein>
<dbReference type="Proteomes" id="UP000587002">
    <property type="component" value="Unassembled WGS sequence"/>
</dbReference>
<dbReference type="PROSITE" id="PS51257">
    <property type="entry name" value="PROKAR_LIPOPROTEIN"/>
    <property type="match status" value="1"/>
</dbReference>
<evidence type="ECO:0008006" key="4">
    <source>
        <dbReference type="Google" id="ProtNLM"/>
    </source>
</evidence>